<accession>A0ABW1PQ00</accession>
<protein>
    <submittedName>
        <fullName evidence="3">VanZ family protein</fullName>
    </submittedName>
</protein>
<organism evidence="3 4">
    <name type="scientific">Flavobacterium qiangtangense</name>
    <dbReference type="NCBI Taxonomy" id="1442595"/>
    <lineage>
        <taxon>Bacteria</taxon>
        <taxon>Pseudomonadati</taxon>
        <taxon>Bacteroidota</taxon>
        <taxon>Flavobacteriia</taxon>
        <taxon>Flavobacteriales</taxon>
        <taxon>Flavobacteriaceae</taxon>
        <taxon>Flavobacterium</taxon>
    </lineage>
</organism>
<evidence type="ECO:0000313" key="3">
    <source>
        <dbReference type="EMBL" id="MFC6097304.1"/>
    </source>
</evidence>
<evidence type="ECO:0000313" key="4">
    <source>
        <dbReference type="Proteomes" id="UP001596287"/>
    </source>
</evidence>
<keyword evidence="4" id="KW-1185">Reference proteome</keyword>
<sequence length="126" mass="14235">MERNKKIVLFLALALFWTIAITVACLVDMSDVPAANVENIDKVAHLGFYAIFSILWFLYLENKIESTPKLFLIVFMLSVIFGVFIEFCQSTFTDNRQADVKDAVANTIGATIGLLLMAIYTKKFKK</sequence>
<feature type="transmembrane region" description="Helical" evidence="1">
    <location>
        <begin position="72"/>
        <end position="92"/>
    </location>
</feature>
<reference evidence="4" key="1">
    <citation type="journal article" date="2019" name="Int. J. Syst. Evol. Microbiol.">
        <title>The Global Catalogue of Microorganisms (GCM) 10K type strain sequencing project: providing services to taxonomists for standard genome sequencing and annotation.</title>
        <authorList>
            <consortium name="The Broad Institute Genomics Platform"/>
            <consortium name="The Broad Institute Genome Sequencing Center for Infectious Disease"/>
            <person name="Wu L."/>
            <person name="Ma J."/>
        </authorList>
    </citation>
    <scope>NUCLEOTIDE SEQUENCE [LARGE SCALE GENOMIC DNA]</scope>
    <source>
        <strain evidence="4">CCUG 49679</strain>
    </source>
</reference>
<feature type="transmembrane region" description="Helical" evidence="1">
    <location>
        <begin position="104"/>
        <end position="121"/>
    </location>
</feature>
<comment type="caution">
    <text evidence="3">The sequence shown here is derived from an EMBL/GenBank/DDBJ whole genome shotgun (WGS) entry which is preliminary data.</text>
</comment>
<feature type="domain" description="VanZ-like" evidence="2">
    <location>
        <begin position="34"/>
        <end position="119"/>
    </location>
</feature>
<dbReference type="Pfam" id="PF04892">
    <property type="entry name" value="VanZ"/>
    <property type="match status" value="1"/>
</dbReference>
<evidence type="ECO:0000256" key="1">
    <source>
        <dbReference type="SAM" id="Phobius"/>
    </source>
</evidence>
<dbReference type="InterPro" id="IPR006976">
    <property type="entry name" value="VanZ-like"/>
</dbReference>
<name>A0ABW1PQ00_9FLAO</name>
<dbReference type="EMBL" id="JBHSQB010000008">
    <property type="protein sequence ID" value="MFC6097304.1"/>
    <property type="molecule type" value="Genomic_DNA"/>
</dbReference>
<dbReference type="PANTHER" id="PTHR28008:SF1">
    <property type="entry name" value="DOMAIN PROTEIN, PUTATIVE (AFU_ORTHOLOGUE AFUA_3G10980)-RELATED"/>
    <property type="match status" value="1"/>
</dbReference>
<dbReference type="PANTHER" id="PTHR28008">
    <property type="entry name" value="DOMAIN PROTEIN, PUTATIVE (AFU_ORTHOLOGUE AFUA_3G10980)-RELATED"/>
    <property type="match status" value="1"/>
</dbReference>
<dbReference type="NCBIfam" id="NF037970">
    <property type="entry name" value="vanZ_1"/>
    <property type="match status" value="1"/>
</dbReference>
<dbReference type="PROSITE" id="PS51257">
    <property type="entry name" value="PROKAR_LIPOPROTEIN"/>
    <property type="match status" value="1"/>
</dbReference>
<proteinExistence type="predicted"/>
<keyword evidence="1" id="KW-0812">Transmembrane</keyword>
<dbReference type="Proteomes" id="UP001596287">
    <property type="component" value="Unassembled WGS sequence"/>
</dbReference>
<keyword evidence="1" id="KW-0472">Membrane</keyword>
<evidence type="ECO:0000259" key="2">
    <source>
        <dbReference type="Pfam" id="PF04892"/>
    </source>
</evidence>
<gene>
    <name evidence="3" type="ORF">ACFPVY_11680</name>
</gene>
<dbReference type="RefSeq" id="WP_379792210.1">
    <property type="nucleotide sequence ID" value="NZ_JBHSQB010000008.1"/>
</dbReference>
<keyword evidence="1" id="KW-1133">Transmembrane helix</keyword>
<feature type="transmembrane region" description="Helical" evidence="1">
    <location>
        <begin position="43"/>
        <end position="60"/>
    </location>
</feature>